<dbReference type="SUPFAM" id="SSF48366">
    <property type="entry name" value="Ras GEF"/>
    <property type="match status" value="1"/>
</dbReference>
<dbReference type="InterPro" id="IPR036964">
    <property type="entry name" value="RASGEF_cat_dom_sf"/>
</dbReference>
<evidence type="ECO:0000259" key="4">
    <source>
        <dbReference type="PROSITE" id="PS50009"/>
    </source>
</evidence>
<dbReference type="InterPro" id="IPR014710">
    <property type="entry name" value="RmlC-like_jellyroll"/>
</dbReference>
<dbReference type="SUPFAM" id="SSF51206">
    <property type="entry name" value="cAMP-binding domain-like"/>
    <property type="match status" value="2"/>
</dbReference>
<dbReference type="InterPro" id="IPR000595">
    <property type="entry name" value="cNMP-bd_dom"/>
</dbReference>
<dbReference type="PANTHER" id="PTHR23113">
    <property type="entry name" value="GUANINE NUCLEOTIDE EXCHANGE FACTOR"/>
    <property type="match status" value="1"/>
</dbReference>
<dbReference type="PANTHER" id="PTHR23113:SF99">
    <property type="entry name" value="RASGEF DOMAIN-CONTAINING PROTEIN"/>
    <property type="match status" value="1"/>
</dbReference>
<feature type="domain" description="Ras-GEF" evidence="4">
    <location>
        <begin position="146"/>
        <end position="382"/>
    </location>
</feature>
<evidence type="ECO:0000256" key="2">
    <source>
        <dbReference type="PROSITE-ProRule" id="PRU00168"/>
    </source>
</evidence>
<dbReference type="PROSITE" id="PS50212">
    <property type="entry name" value="RASGEF_NTER"/>
    <property type="match status" value="1"/>
</dbReference>
<evidence type="ECO:0000259" key="5">
    <source>
        <dbReference type="PROSITE" id="PS50042"/>
    </source>
</evidence>
<dbReference type="AlphaFoldDB" id="A0A6B2KX66"/>
<feature type="compositionally biased region" description="Acidic residues" evidence="3">
    <location>
        <begin position="1069"/>
        <end position="1082"/>
    </location>
</feature>
<dbReference type="EMBL" id="GIBP01000219">
    <property type="protein sequence ID" value="NDV29188.1"/>
    <property type="molecule type" value="Transcribed_RNA"/>
</dbReference>
<feature type="domain" description="Cyclic nucleotide-binding" evidence="5">
    <location>
        <begin position="909"/>
        <end position="971"/>
    </location>
</feature>
<feature type="domain" description="N-terminal Ras-GEF" evidence="6">
    <location>
        <begin position="1"/>
        <end position="120"/>
    </location>
</feature>
<dbReference type="CDD" id="cd00038">
    <property type="entry name" value="CAP_ED"/>
    <property type="match status" value="2"/>
</dbReference>
<dbReference type="InterPro" id="IPR023578">
    <property type="entry name" value="Ras_GEF_dom_sf"/>
</dbReference>
<dbReference type="Gene3D" id="1.10.840.10">
    <property type="entry name" value="Ras guanine-nucleotide exchange factors catalytic domain"/>
    <property type="match status" value="1"/>
</dbReference>
<proteinExistence type="predicted"/>
<dbReference type="SMART" id="SM00100">
    <property type="entry name" value="cNMP"/>
    <property type="match status" value="2"/>
</dbReference>
<evidence type="ECO:0008006" key="8">
    <source>
        <dbReference type="Google" id="ProtNLM"/>
    </source>
</evidence>
<evidence type="ECO:0000313" key="7">
    <source>
        <dbReference type="EMBL" id="NDV29188.1"/>
    </source>
</evidence>
<feature type="region of interest" description="Disordered" evidence="3">
    <location>
        <begin position="1069"/>
        <end position="1088"/>
    </location>
</feature>
<feature type="region of interest" description="Disordered" evidence="3">
    <location>
        <begin position="628"/>
        <end position="721"/>
    </location>
</feature>
<feature type="compositionally biased region" description="Basic residues" evidence="3">
    <location>
        <begin position="653"/>
        <end position="668"/>
    </location>
</feature>
<evidence type="ECO:0000256" key="3">
    <source>
        <dbReference type="SAM" id="MobiDB-lite"/>
    </source>
</evidence>
<dbReference type="GO" id="GO:0007264">
    <property type="term" value="P:small GTPase-mediated signal transduction"/>
    <property type="evidence" value="ECO:0007669"/>
    <property type="project" value="InterPro"/>
</dbReference>
<reference evidence="7" key="1">
    <citation type="journal article" date="2020" name="J. Eukaryot. Microbiol.">
        <title>De novo Sequencing, Assembly and Annotation of the Transcriptome for the Free-Living Testate Amoeba Arcella intermedia.</title>
        <authorList>
            <person name="Ribeiro G.M."/>
            <person name="Porfirio-Sousa A.L."/>
            <person name="Maurer-Alcala X.X."/>
            <person name="Katz L.A."/>
            <person name="Lahr D.J.G."/>
        </authorList>
    </citation>
    <scope>NUCLEOTIDE SEQUENCE</scope>
</reference>
<protein>
    <recommendedName>
        <fullName evidence="8">Cyclic nucleotide-binding domain-containing protein</fullName>
    </recommendedName>
</protein>
<dbReference type="InterPro" id="IPR018490">
    <property type="entry name" value="cNMP-bd_dom_sf"/>
</dbReference>
<feature type="domain" description="Cyclic nucleotide-binding" evidence="5">
    <location>
        <begin position="402"/>
        <end position="499"/>
    </location>
</feature>
<organism evidence="7">
    <name type="scientific">Arcella intermedia</name>
    <dbReference type="NCBI Taxonomy" id="1963864"/>
    <lineage>
        <taxon>Eukaryota</taxon>
        <taxon>Amoebozoa</taxon>
        <taxon>Tubulinea</taxon>
        <taxon>Elardia</taxon>
        <taxon>Arcellinida</taxon>
        <taxon>Sphaerothecina</taxon>
        <taxon>Arcellidae</taxon>
        <taxon>Arcella</taxon>
    </lineage>
</organism>
<keyword evidence="1 2" id="KW-0344">Guanine-nucleotide releasing factor</keyword>
<dbReference type="Gene3D" id="2.60.120.10">
    <property type="entry name" value="Jelly Rolls"/>
    <property type="match status" value="2"/>
</dbReference>
<evidence type="ECO:0000259" key="6">
    <source>
        <dbReference type="PROSITE" id="PS50212"/>
    </source>
</evidence>
<name>A0A6B2KX66_9EUKA</name>
<dbReference type="InterPro" id="IPR000651">
    <property type="entry name" value="Ras-like_Gua-exchang_fac_N"/>
</dbReference>
<dbReference type="Pfam" id="PF00617">
    <property type="entry name" value="RasGEF"/>
    <property type="match status" value="1"/>
</dbReference>
<sequence length="1088" mass="124342">MVHYLTLPENSPIRAFWNYDRFLYHFLIIFPSFLSPLELLSELIQRWDALPGPQEDVDGHGMSVRYSIAGVLREWLQMPWSNDFKEEPLRETLEAFLEANTKGEFNRVIEQLQLLHSTAGEGKSTFGAPPPPVALEKKPSSIYETSPLETARQLTLIASELYSRLDRDQFLKGAWYGEMKAERAGGLLGIIEHSNEVTCWVTTEILKFCSAESRAEMISFWIQTLSHLLQLNNYNTMIQILSSLHSSVISKLKHSWKLISKKDKDLLDTITQLMSTQSHYKAYREAITNLNENTPCIPLIHVICSDLFTIHDTLTDCSVVENEWVNWRKFDVMASRISELVRFNRVNYNLEVEMRVKGMVLNSERWLNHDVNYEIACVLEDTVNLEEELEVQNYTNTWDLYQMPFLSERDKKLIVTGAKSIAFQADQVILGENEKNCYLYLIEKGKVKVKSSGVIISRLKDGDFFGEISLFSKKPTTASVISETNCQIYQIEVDLVEDLCIHKPNVAVQLIRTLINKLITYTKEICEIEFIPHTQSQPSFRMSEESPHLNLSLPTLNNFPLNSIDTSSETTDTQEQSLNFGKRLKSARRSRKLTFATNEKYYEHKAKRHSLKAKSSEFVLLNQIEAQNPLDSSDNSSNTKKSKFPDLSVSQQTRKRSSSHSIRNHLKKSKSESSQKIVKVNKKKKSGNLTPRLAFSKEEPEGGSLQESNEPTESLSKKSKRESEYKFGKLIVSSRVKGKDSEPILPPNQDTGIDEKISKHFHGEKELLDEVVVREFSCSLLKHPSKVKSTGQLLITQHFVLFVGSAGKVGFGKIRFYYSFKDIAAITFNPTPQTLAVTISKPDEATVVFGSFCSTPAEVYRFVAELWKRHTDGAVDLDEQAPISPGTDWDLKAEMDWKKIFKGGKVCKFEKNECIVREGDMTHKIYHLVQGKCRVEKGNGEIVQYIYPGKMGLFGEMSFIEGKPSPFSVIAEEKSLVHLCEGYYLNILFQRYPAIASRFYNYLAVVLAKRRVLDLKGEPLVLHSERPLMRRKAQSRLLMKKKQGAWLYYLEHSGVTDVVLSDTESEEWVEEENAAEESESLEENVQLQ</sequence>
<dbReference type="InterPro" id="IPR008937">
    <property type="entry name" value="Ras-like_GEF"/>
</dbReference>
<dbReference type="GO" id="GO:0005085">
    <property type="term" value="F:guanyl-nucleotide exchange factor activity"/>
    <property type="evidence" value="ECO:0007669"/>
    <property type="project" value="UniProtKB-KW"/>
</dbReference>
<accession>A0A6B2KX66</accession>
<dbReference type="InterPro" id="IPR001895">
    <property type="entry name" value="RASGEF_cat_dom"/>
</dbReference>
<dbReference type="Pfam" id="PF00027">
    <property type="entry name" value="cNMP_binding"/>
    <property type="match status" value="2"/>
</dbReference>
<dbReference type="SMART" id="SM00147">
    <property type="entry name" value="RasGEF"/>
    <property type="match status" value="1"/>
</dbReference>
<dbReference type="Gene3D" id="1.20.870.10">
    <property type="entry name" value="Son of sevenless (SoS) protein Chain: S domain 1"/>
    <property type="match status" value="1"/>
</dbReference>
<evidence type="ECO:0000256" key="1">
    <source>
        <dbReference type="ARBA" id="ARBA00022658"/>
    </source>
</evidence>
<dbReference type="PROSITE" id="PS50042">
    <property type="entry name" value="CNMP_BINDING_3"/>
    <property type="match status" value="2"/>
</dbReference>
<dbReference type="PROSITE" id="PS50009">
    <property type="entry name" value="RASGEF_CAT"/>
    <property type="match status" value="1"/>
</dbReference>
<dbReference type="Pfam" id="PF00618">
    <property type="entry name" value="RasGEF_N"/>
    <property type="match status" value="1"/>
</dbReference>